<evidence type="ECO:0000256" key="1">
    <source>
        <dbReference type="SAM" id="MobiDB-lite"/>
    </source>
</evidence>
<dbReference type="Proteomes" id="UP001549920">
    <property type="component" value="Unassembled WGS sequence"/>
</dbReference>
<proteinExistence type="predicted"/>
<evidence type="ECO:0000313" key="2">
    <source>
        <dbReference type="EMBL" id="KAL0883526.1"/>
    </source>
</evidence>
<organism evidence="2 3">
    <name type="scientific">Loxostege sticticalis</name>
    <name type="common">Beet webworm moth</name>
    <dbReference type="NCBI Taxonomy" id="481309"/>
    <lineage>
        <taxon>Eukaryota</taxon>
        <taxon>Metazoa</taxon>
        <taxon>Ecdysozoa</taxon>
        <taxon>Arthropoda</taxon>
        <taxon>Hexapoda</taxon>
        <taxon>Insecta</taxon>
        <taxon>Pterygota</taxon>
        <taxon>Neoptera</taxon>
        <taxon>Endopterygota</taxon>
        <taxon>Lepidoptera</taxon>
        <taxon>Glossata</taxon>
        <taxon>Ditrysia</taxon>
        <taxon>Pyraloidea</taxon>
        <taxon>Crambidae</taxon>
        <taxon>Pyraustinae</taxon>
        <taxon>Loxostege</taxon>
    </lineage>
</organism>
<name>A0ABR3I407_LOXSC</name>
<sequence length="184" mass="20135">MRRDGITNMVRDPLVKSALRKVPPSSRHLFSQEDFTKALEKAGGVKKAFLPLKSNSGPVSQTGSYKSSRHPPQGSAIYPGPSQGPSHGCCAYVAHNSRQQNYQPSQGYSHNNRPSQGYVQNNSDRRTVHNSRGTFRSRGGRQGNRPSDQGKGNRKRPGNASENNSSKKPTGGFYALFTTENCSK</sequence>
<reference evidence="2 3" key="1">
    <citation type="submission" date="2024-06" db="EMBL/GenBank/DDBJ databases">
        <title>A chromosome-level genome assembly of beet webworm, Loxostege sticticalis.</title>
        <authorList>
            <person name="Zhang Y."/>
        </authorList>
    </citation>
    <scope>NUCLEOTIDE SEQUENCE [LARGE SCALE GENOMIC DNA]</scope>
    <source>
        <strain evidence="2">AQ026</strain>
        <tissue evidence="2">Whole body</tissue>
    </source>
</reference>
<dbReference type="EMBL" id="JBEUOH010000009">
    <property type="protein sequence ID" value="KAL0883526.1"/>
    <property type="molecule type" value="Genomic_DNA"/>
</dbReference>
<gene>
    <name evidence="2" type="ORF">ABMA27_016891</name>
</gene>
<keyword evidence="3" id="KW-1185">Reference proteome</keyword>
<accession>A0ABR3I407</accession>
<protein>
    <submittedName>
        <fullName evidence="2">Uncharacterized protein</fullName>
    </submittedName>
</protein>
<evidence type="ECO:0000313" key="3">
    <source>
        <dbReference type="Proteomes" id="UP001549920"/>
    </source>
</evidence>
<feature type="compositionally biased region" description="Polar residues" evidence="1">
    <location>
        <begin position="53"/>
        <end position="66"/>
    </location>
</feature>
<feature type="compositionally biased region" description="Polar residues" evidence="1">
    <location>
        <begin position="96"/>
        <end position="122"/>
    </location>
</feature>
<comment type="caution">
    <text evidence="2">The sequence shown here is derived from an EMBL/GenBank/DDBJ whole genome shotgun (WGS) entry which is preliminary data.</text>
</comment>
<feature type="region of interest" description="Disordered" evidence="1">
    <location>
        <begin position="48"/>
        <end position="184"/>
    </location>
</feature>